<feature type="domain" description="AD" evidence="1">
    <location>
        <begin position="90"/>
        <end position="177"/>
    </location>
</feature>
<dbReference type="InterPro" id="IPR016521">
    <property type="entry name" value="RNA-processing_Lsm12"/>
</dbReference>
<evidence type="ECO:0000259" key="1">
    <source>
        <dbReference type="PROSITE" id="PS52001"/>
    </source>
</evidence>
<dbReference type="InterPro" id="IPR019181">
    <property type="entry name" value="LSM12_ABD"/>
</dbReference>
<dbReference type="InParanoid" id="I2H2E8"/>
<dbReference type="SMART" id="SM00995">
    <property type="entry name" value="AD"/>
    <property type="match status" value="1"/>
</dbReference>
<dbReference type="InterPro" id="IPR047574">
    <property type="entry name" value="AD"/>
</dbReference>
<name>I2H2E8_HENB6</name>
<dbReference type="KEGG" id="tbl:TBLA_0D00400"/>
<evidence type="ECO:0000313" key="3">
    <source>
        <dbReference type="Proteomes" id="UP000002866"/>
    </source>
</evidence>
<sequence>MLNLDQTRGFQVKVITVLDETILGTIYSVNSRNLTITLQTNTIPSPTSTSANGNDNNNSFRIIQNNFVKKLIVLNKPDKSAQINKITLPQLVDLTNIQNRIKDTSNINTINSTTNERSLVFETLKKTLNDTKIANDKIVVLGDVVIEAPFKVENVKGSGSGYELVKRIVDGVWQRKGG</sequence>
<evidence type="ECO:0000313" key="2">
    <source>
        <dbReference type="EMBL" id="CCH60550.1"/>
    </source>
</evidence>
<dbReference type="PANTHER" id="PTHR13542">
    <property type="entry name" value="LSM12 HOMOLOG"/>
    <property type="match status" value="1"/>
</dbReference>
<dbReference type="eggNOG" id="KOG4401">
    <property type="taxonomic scope" value="Eukaryota"/>
</dbReference>
<dbReference type="PIRSF" id="PIRSF007783">
    <property type="entry name" value="UCP007783_YHR121w"/>
    <property type="match status" value="1"/>
</dbReference>
<dbReference type="HOGENOM" id="CLU_073383_1_1_1"/>
<proteinExistence type="predicted"/>
<dbReference type="RefSeq" id="XP_004180069.1">
    <property type="nucleotide sequence ID" value="XM_004180021.1"/>
</dbReference>
<dbReference type="PROSITE" id="PS52001">
    <property type="entry name" value="AD"/>
    <property type="match status" value="1"/>
</dbReference>
<gene>
    <name evidence="2" type="primary">TBLA0D00400</name>
    <name evidence="2" type="ORF">TBLA_0D00400</name>
</gene>
<accession>I2H2E8</accession>
<dbReference type="InterPro" id="IPR039683">
    <property type="entry name" value="Lsm12-like"/>
</dbReference>
<keyword evidence="3" id="KW-1185">Reference proteome</keyword>
<organism evidence="2 3">
    <name type="scientific">Henningerozyma blattae (strain ATCC 34711 / CBS 6284 / DSM 70876 / NBRC 10599 / NRRL Y-10934 / UCD 77-7)</name>
    <name type="common">Yeast</name>
    <name type="synonym">Tetrapisispora blattae</name>
    <dbReference type="NCBI Taxonomy" id="1071380"/>
    <lineage>
        <taxon>Eukaryota</taxon>
        <taxon>Fungi</taxon>
        <taxon>Dikarya</taxon>
        <taxon>Ascomycota</taxon>
        <taxon>Saccharomycotina</taxon>
        <taxon>Saccharomycetes</taxon>
        <taxon>Saccharomycetales</taxon>
        <taxon>Saccharomycetaceae</taxon>
        <taxon>Henningerozyma</taxon>
    </lineage>
</organism>
<dbReference type="Pfam" id="PF09793">
    <property type="entry name" value="AD"/>
    <property type="match status" value="1"/>
</dbReference>
<dbReference type="OrthoDB" id="1057137at2759"/>
<dbReference type="FunCoup" id="I2H2E8">
    <property type="interactions" value="720"/>
</dbReference>
<dbReference type="AlphaFoldDB" id="I2H2E8"/>
<dbReference type="GeneID" id="14495654"/>
<reference evidence="2 3" key="1">
    <citation type="journal article" date="2011" name="Proc. Natl. Acad. Sci. U.S.A.">
        <title>Evolutionary erosion of yeast sex chromosomes by mating-type switching accidents.</title>
        <authorList>
            <person name="Gordon J.L."/>
            <person name="Armisen D."/>
            <person name="Proux-Wera E."/>
            <person name="Oheigeartaigh S.S."/>
            <person name="Byrne K.P."/>
            <person name="Wolfe K.H."/>
        </authorList>
    </citation>
    <scope>NUCLEOTIDE SEQUENCE [LARGE SCALE GENOMIC DNA]</scope>
    <source>
        <strain evidence="3">ATCC 34711 / CBS 6284 / DSM 70876 / NBRC 10599 / NRRL Y-10934 / UCD 77-7</strain>
    </source>
</reference>
<protein>
    <recommendedName>
        <fullName evidence="1">AD domain-containing protein</fullName>
    </recommendedName>
</protein>
<dbReference type="Proteomes" id="UP000002866">
    <property type="component" value="Chromosome 4"/>
</dbReference>
<dbReference type="EMBL" id="HE806319">
    <property type="protein sequence ID" value="CCH60550.1"/>
    <property type="molecule type" value="Genomic_DNA"/>
</dbReference>
<dbReference type="STRING" id="1071380.I2H2E8"/>